<organism evidence="2 3">
    <name type="scientific">Pelagibius litoralis</name>
    <dbReference type="NCBI Taxonomy" id="374515"/>
    <lineage>
        <taxon>Bacteria</taxon>
        <taxon>Pseudomonadati</taxon>
        <taxon>Pseudomonadota</taxon>
        <taxon>Alphaproteobacteria</taxon>
        <taxon>Rhodospirillales</taxon>
        <taxon>Rhodovibrionaceae</taxon>
        <taxon>Pelagibius</taxon>
    </lineage>
</organism>
<evidence type="ECO:0000313" key="3">
    <source>
        <dbReference type="Proteomes" id="UP000761264"/>
    </source>
</evidence>
<accession>A0A967KAT1</accession>
<comment type="caution">
    <text evidence="2">The sequence shown here is derived from an EMBL/GenBank/DDBJ whole genome shotgun (WGS) entry which is preliminary data.</text>
</comment>
<evidence type="ECO:0000259" key="1">
    <source>
        <dbReference type="Pfam" id="PF07812"/>
    </source>
</evidence>
<dbReference type="Pfam" id="PF07812">
    <property type="entry name" value="TfuA"/>
    <property type="match status" value="1"/>
</dbReference>
<reference evidence="2" key="1">
    <citation type="submission" date="2020-03" db="EMBL/GenBank/DDBJ databases">
        <title>Genome of Pelagibius litoralis DSM 21314T.</title>
        <authorList>
            <person name="Wang G."/>
        </authorList>
    </citation>
    <scope>NUCLEOTIDE SEQUENCE</scope>
    <source>
        <strain evidence="2">DSM 21314</strain>
    </source>
</reference>
<dbReference type="EMBL" id="JAAQPH010000015">
    <property type="protein sequence ID" value="NIA70662.1"/>
    <property type="molecule type" value="Genomic_DNA"/>
</dbReference>
<sequence>MRPAVFLGPSMPRQDAEALLSADFHPPVRQGDVYRIVREKRPSAIAIIDGYFQEVPSVWHKEILWALDQGIAVFGAASMGALRAAELERFGMRGVGRVFEAFRDGIYPPYANDVFEDDDEVAVIHGPPELGFPALSDAMVDLRSTFARAAEEGVIDEAFRDRLVSAFKQRFYRERSVADLPDVLAGLDAPSSLCEALQAWLPGGRVEQKRDDAKALLGILAREKPTDDNKADDNKAKDCVFVFERTTLWAQFIEASHDRSSGYGAAAGKVTAAENRVLDELRLNPPLFAELRPLAALRYACLSGKAMDAPGDVERRAALNRLRRRMGLWSRDALETWARVNDLDRAGLDRLIETEALIEQQATSAASGLDAFLLDILRSESRYEALARRAVSKAESEADDESRGIDSLTPAFLVDWFFEEHLGKAAPHDPRAVSEELGFATFDSFVEALAREYRYARRLSAGDAEP</sequence>
<dbReference type="Proteomes" id="UP000761264">
    <property type="component" value="Unassembled WGS sequence"/>
</dbReference>
<dbReference type="AlphaFoldDB" id="A0A967KAT1"/>
<evidence type="ECO:0000313" key="2">
    <source>
        <dbReference type="EMBL" id="NIA70662.1"/>
    </source>
</evidence>
<dbReference type="InterPro" id="IPR012924">
    <property type="entry name" value="TfuA_core"/>
</dbReference>
<name>A0A967KAT1_9PROT</name>
<protein>
    <recommendedName>
        <fullName evidence="1">TfuA-like core domain-containing protein</fullName>
    </recommendedName>
</protein>
<proteinExistence type="predicted"/>
<gene>
    <name evidence="2" type="ORF">HBA54_18855</name>
</gene>
<feature type="domain" description="TfuA-like core" evidence="1">
    <location>
        <begin position="49"/>
        <end position="176"/>
    </location>
</feature>
<keyword evidence="3" id="KW-1185">Reference proteome</keyword>